<dbReference type="NCBIfam" id="TIGR04099">
    <property type="entry name" value="biosn_Pnap_2097"/>
    <property type="match status" value="1"/>
</dbReference>
<name>A0ABW9Y1M5_9RHOB</name>
<dbReference type="Proteomes" id="UP001517376">
    <property type="component" value="Unassembled WGS sequence"/>
</dbReference>
<dbReference type="InterPro" id="IPR024091">
    <property type="entry name" value="LnmK-like_bifun_acyl/decarbox"/>
</dbReference>
<accession>A0ABW9Y1M5</accession>
<dbReference type="RefSeq" id="WP_161765101.1">
    <property type="nucleotide sequence ID" value="NZ_JAAATW010000001.1"/>
</dbReference>
<sequence length="268" mass="29309">MKHESFSNAPRVAQHRLGMAECGWRGLSEGWLLRHLGDVHWSQIAQAMGQPVAVFRDEAGAPVYAAFCAIGIDIAQPLAAQPGVVLTIASRLQRLSTTRLISFHDLSVEDATFGKVTMITTFVRHDPTGRNAQIQRVQPRGVLTVPMMDPDADAGLVDEATRLARQTPDRKAGLQADVTPCPTTDFNAAGLLYCASYPALADRAEWALSRASAQGFLTRRRIVFLGNVDAAEPVTARLWHDTAQVGQHHITLSSRDRLIAQITTQKRV</sequence>
<dbReference type="EMBL" id="JAAATW010000001">
    <property type="protein sequence ID" value="NBE06134.1"/>
    <property type="molecule type" value="Genomic_DNA"/>
</dbReference>
<dbReference type="NCBIfam" id="TIGR04098">
    <property type="entry name" value="LnmK_bifunc"/>
    <property type="match status" value="1"/>
</dbReference>
<keyword evidence="2" id="KW-1185">Reference proteome</keyword>
<comment type="caution">
    <text evidence="1">The sequence shown here is derived from an EMBL/GenBank/DDBJ whole genome shotgun (WGS) entry which is preliminary data.</text>
</comment>
<dbReference type="Gene3D" id="3.10.129.10">
    <property type="entry name" value="Hotdog Thioesterase"/>
    <property type="match status" value="1"/>
</dbReference>
<gene>
    <name evidence="1" type="ORF">GU920_01155</name>
</gene>
<evidence type="ECO:0000313" key="2">
    <source>
        <dbReference type="Proteomes" id="UP001517376"/>
    </source>
</evidence>
<evidence type="ECO:0000313" key="1">
    <source>
        <dbReference type="EMBL" id="NBE06134.1"/>
    </source>
</evidence>
<protein>
    <submittedName>
        <fullName evidence="1">Uncharacterized protein</fullName>
    </submittedName>
</protein>
<reference evidence="2" key="1">
    <citation type="submission" date="2020-01" db="EMBL/GenBank/DDBJ databases">
        <title>Sphingomonas sp. strain CSW-10.</title>
        <authorList>
            <person name="Chen W.-M."/>
        </authorList>
    </citation>
    <scope>NUCLEOTIDE SEQUENCE [LARGE SCALE GENOMIC DNA]</scope>
    <source>
        <strain evidence="2">CCP-1</strain>
    </source>
</reference>
<proteinExistence type="predicted"/>
<organism evidence="1 2">
    <name type="scientific">Paragemmobacter ruber</name>
    <dbReference type="NCBI Taxonomy" id="1985673"/>
    <lineage>
        <taxon>Bacteria</taxon>
        <taxon>Pseudomonadati</taxon>
        <taxon>Pseudomonadota</taxon>
        <taxon>Alphaproteobacteria</taxon>
        <taxon>Rhodobacterales</taxon>
        <taxon>Paracoccaceae</taxon>
        <taxon>Paragemmobacter</taxon>
    </lineage>
</organism>